<reference evidence="2 3" key="1">
    <citation type="submission" date="2021-06" db="EMBL/GenBank/DDBJ databases">
        <title>New haloarchaea isolates fom saline soil.</title>
        <authorList>
            <person name="Duran-Viseras A."/>
            <person name="Sanchez-Porro C.S."/>
            <person name="Ventosa A."/>
        </authorList>
    </citation>
    <scope>NUCLEOTIDE SEQUENCE [LARGE SCALE GENOMIC DNA]</scope>
    <source>
        <strain evidence="2 3">JCM 183640</strain>
    </source>
</reference>
<keyword evidence="1" id="KW-1133">Transmembrane helix</keyword>
<feature type="transmembrane region" description="Helical" evidence="1">
    <location>
        <begin position="70"/>
        <end position="90"/>
    </location>
</feature>
<dbReference type="OrthoDB" id="241470at2157"/>
<dbReference type="Proteomes" id="UP000766550">
    <property type="component" value="Unassembled WGS sequence"/>
</dbReference>
<keyword evidence="1" id="KW-0812">Transmembrane</keyword>
<dbReference type="EMBL" id="JAHQXF010000001">
    <property type="protein sequence ID" value="MBV0923390.1"/>
    <property type="molecule type" value="Genomic_DNA"/>
</dbReference>
<evidence type="ECO:0000313" key="3">
    <source>
        <dbReference type="Proteomes" id="UP000766550"/>
    </source>
</evidence>
<name>A0A8J7Y2Y9_9EURY</name>
<accession>A0A8J7Y2Y9</accession>
<feature type="transmembrane region" description="Helical" evidence="1">
    <location>
        <begin position="41"/>
        <end position="63"/>
    </location>
</feature>
<gene>
    <name evidence="2" type="ORF">KTS45_04185</name>
</gene>
<proteinExistence type="predicted"/>
<protein>
    <submittedName>
        <fullName evidence="2">Uncharacterized protein</fullName>
    </submittedName>
</protein>
<evidence type="ECO:0000313" key="2">
    <source>
        <dbReference type="EMBL" id="MBV0923390.1"/>
    </source>
</evidence>
<dbReference type="RefSeq" id="WP_162316524.1">
    <property type="nucleotide sequence ID" value="NZ_JAHQXF010000001.1"/>
</dbReference>
<comment type="caution">
    <text evidence="2">The sequence shown here is derived from an EMBL/GenBank/DDBJ whole genome shotgun (WGS) entry which is preliminary data.</text>
</comment>
<sequence>MTERTPRFGALVVASLAAVVGAKYLIGGALAMVETAVSDAMLVTGSVPATFAAGLLLAVVAGGIVDGAGWARAATVLTFPLVAALSAPALLALDPIIVTETVGMGLASAYLLVRDPIEDESPRRVDEDDSASRIGSTLR</sequence>
<organism evidence="2 3">
    <name type="scientific">Haloarcula limicola</name>
    <dbReference type="NCBI Taxonomy" id="1429915"/>
    <lineage>
        <taxon>Archaea</taxon>
        <taxon>Methanobacteriati</taxon>
        <taxon>Methanobacteriota</taxon>
        <taxon>Stenosarchaea group</taxon>
        <taxon>Halobacteria</taxon>
        <taxon>Halobacteriales</taxon>
        <taxon>Haloarculaceae</taxon>
        <taxon>Haloarcula</taxon>
    </lineage>
</organism>
<evidence type="ECO:0000256" key="1">
    <source>
        <dbReference type="SAM" id="Phobius"/>
    </source>
</evidence>
<keyword evidence="3" id="KW-1185">Reference proteome</keyword>
<keyword evidence="1" id="KW-0472">Membrane</keyword>
<dbReference type="AlphaFoldDB" id="A0A8J7Y2Y9"/>